<evidence type="ECO:0000313" key="10">
    <source>
        <dbReference type="Proteomes" id="UP001372526"/>
    </source>
</evidence>
<feature type="domain" description="HTH gntR-type" evidence="8">
    <location>
        <begin position="14"/>
        <end position="82"/>
    </location>
</feature>
<keyword evidence="5" id="KW-0805">Transcription regulation</keyword>
<accession>A0ABU8FFW9</accession>
<proteinExistence type="inferred from homology"/>
<comment type="similarity">
    <text evidence="2">In the C-terminal section; belongs to the class-I pyridoxal-phosphate-dependent aminotransferase family.</text>
</comment>
<dbReference type="PANTHER" id="PTHR46577">
    <property type="entry name" value="HTH-TYPE TRANSCRIPTIONAL REGULATORY PROTEIN GABR"/>
    <property type="match status" value="1"/>
</dbReference>
<dbReference type="Pfam" id="PF00155">
    <property type="entry name" value="Aminotran_1_2"/>
    <property type="match status" value="1"/>
</dbReference>
<gene>
    <name evidence="9" type="ORF">WAZ07_09595</name>
</gene>
<dbReference type="InterPro" id="IPR036390">
    <property type="entry name" value="WH_DNA-bd_sf"/>
</dbReference>
<comment type="cofactor">
    <cofactor evidence="1">
        <name>pyridoxal 5'-phosphate</name>
        <dbReference type="ChEBI" id="CHEBI:597326"/>
    </cofactor>
</comment>
<keyword evidence="4" id="KW-0663">Pyridoxal phosphate</keyword>
<organism evidence="9 10">
    <name type="scientific">Bacillus bruguierae</name>
    <dbReference type="NCBI Taxonomy" id="3127667"/>
    <lineage>
        <taxon>Bacteria</taxon>
        <taxon>Bacillati</taxon>
        <taxon>Bacillota</taxon>
        <taxon>Bacilli</taxon>
        <taxon>Bacillales</taxon>
        <taxon>Bacillaceae</taxon>
        <taxon>Bacillus</taxon>
    </lineage>
</organism>
<dbReference type="RefSeq" id="WP_336472244.1">
    <property type="nucleotide sequence ID" value="NZ_JBAWSX010000004.1"/>
</dbReference>
<dbReference type="PROSITE" id="PS50949">
    <property type="entry name" value="HTH_GNTR"/>
    <property type="match status" value="1"/>
</dbReference>
<dbReference type="SUPFAM" id="SSF53383">
    <property type="entry name" value="PLP-dependent transferases"/>
    <property type="match status" value="1"/>
</dbReference>
<dbReference type="Proteomes" id="UP001372526">
    <property type="component" value="Unassembled WGS sequence"/>
</dbReference>
<evidence type="ECO:0000259" key="8">
    <source>
        <dbReference type="PROSITE" id="PS50949"/>
    </source>
</evidence>
<dbReference type="InterPro" id="IPR000524">
    <property type="entry name" value="Tscrpt_reg_HTH_GntR"/>
</dbReference>
<evidence type="ECO:0000256" key="2">
    <source>
        <dbReference type="ARBA" id="ARBA00005384"/>
    </source>
</evidence>
<evidence type="ECO:0000256" key="1">
    <source>
        <dbReference type="ARBA" id="ARBA00001933"/>
    </source>
</evidence>
<dbReference type="EMBL" id="JBAWSX010000004">
    <property type="protein sequence ID" value="MEI4801578.1"/>
    <property type="molecule type" value="Genomic_DNA"/>
</dbReference>
<dbReference type="PANTHER" id="PTHR46577:SF1">
    <property type="entry name" value="HTH-TYPE TRANSCRIPTIONAL REGULATORY PROTEIN GABR"/>
    <property type="match status" value="1"/>
</dbReference>
<keyword evidence="3 9" id="KW-0808">Transferase</keyword>
<evidence type="ECO:0000256" key="3">
    <source>
        <dbReference type="ARBA" id="ARBA00022576"/>
    </source>
</evidence>
<dbReference type="Gene3D" id="3.40.640.10">
    <property type="entry name" value="Type I PLP-dependent aspartate aminotransferase-like (Major domain)"/>
    <property type="match status" value="1"/>
</dbReference>
<keyword evidence="7" id="KW-0804">Transcription</keyword>
<evidence type="ECO:0000256" key="4">
    <source>
        <dbReference type="ARBA" id="ARBA00022898"/>
    </source>
</evidence>
<dbReference type="InterPro" id="IPR036388">
    <property type="entry name" value="WH-like_DNA-bd_sf"/>
</dbReference>
<evidence type="ECO:0000313" key="9">
    <source>
        <dbReference type="EMBL" id="MEI4801578.1"/>
    </source>
</evidence>
<comment type="caution">
    <text evidence="9">The sequence shown here is derived from an EMBL/GenBank/DDBJ whole genome shotgun (WGS) entry which is preliminary data.</text>
</comment>
<keyword evidence="10" id="KW-1185">Reference proteome</keyword>
<dbReference type="CDD" id="cd07377">
    <property type="entry name" value="WHTH_GntR"/>
    <property type="match status" value="1"/>
</dbReference>
<evidence type="ECO:0000256" key="7">
    <source>
        <dbReference type="ARBA" id="ARBA00023163"/>
    </source>
</evidence>
<dbReference type="Gene3D" id="1.10.10.10">
    <property type="entry name" value="Winged helix-like DNA-binding domain superfamily/Winged helix DNA-binding domain"/>
    <property type="match status" value="1"/>
</dbReference>
<dbReference type="PRINTS" id="PR00035">
    <property type="entry name" value="HTHGNTR"/>
</dbReference>
<dbReference type="GO" id="GO:0008483">
    <property type="term" value="F:transaminase activity"/>
    <property type="evidence" value="ECO:0007669"/>
    <property type="project" value="UniProtKB-KW"/>
</dbReference>
<dbReference type="InterPro" id="IPR004839">
    <property type="entry name" value="Aminotransferase_I/II_large"/>
</dbReference>
<dbReference type="InterPro" id="IPR015424">
    <property type="entry name" value="PyrdxlP-dep_Trfase"/>
</dbReference>
<evidence type="ECO:0000256" key="6">
    <source>
        <dbReference type="ARBA" id="ARBA00023125"/>
    </source>
</evidence>
<protein>
    <submittedName>
        <fullName evidence="9">PLP-dependent aminotransferase family protein</fullName>
    </submittedName>
</protein>
<dbReference type="SUPFAM" id="SSF46785">
    <property type="entry name" value="Winged helix' DNA-binding domain"/>
    <property type="match status" value="1"/>
</dbReference>
<dbReference type="CDD" id="cd00609">
    <property type="entry name" value="AAT_like"/>
    <property type="match status" value="1"/>
</dbReference>
<dbReference type="InterPro" id="IPR015421">
    <property type="entry name" value="PyrdxlP-dep_Trfase_major"/>
</dbReference>
<evidence type="ECO:0000256" key="5">
    <source>
        <dbReference type="ARBA" id="ARBA00023015"/>
    </source>
</evidence>
<keyword evidence="3 9" id="KW-0032">Aminotransferase</keyword>
<dbReference type="InterPro" id="IPR051446">
    <property type="entry name" value="HTH_trans_reg/aminotransferase"/>
</dbReference>
<name>A0ABU8FFW9_9BACI</name>
<reference evidence="9 10" key="1">
    <citation type="submission" date="2024-01" db="EMBL/GenBank/DDBJ databases">
        <title>Seven novel Bacillus-like species.</title>
        <authorList>
            <person name="Liu G."/>
        </authorList>
    </citation>
    <scope>NUCLEOTIDE SEQUENCE [LARGE SCALE GENOMIC DNA]</scope>
    <source>
        <strain evidence="9 10">FJAT-51639</strain>
    </source>
</reference>
<sequence>MKELVFNIDRSSNVPMYQQVYVYIRIQILTGKIAQHTKLPSIRQLAMLLNVSRNTTQVAYEQLLAEGYIRSESKKGYFVEVNMSEQLFTYEPTTVTHKQRHKVISETIDFKIGTVDKENFPIAKWRNLTNKVLMDPIMYSYGDKQGDMSLRMAIADYLFQSRGVNASSEQILIGSSTQHLLLILTLLLKEEFQQIAVEDPGYNGARKIFSLQSFLIEPISVSENGVDVNQLCKTDARLTYVTPTHHFPFGYTMPVNERLKLIQWAEQVEGYIIEDDYDSEFRYIHHPVPSLQSLDSNDRVVYVSTFSKALLPSIRVSYMVLPKRLLPRYEKISSLLEQTASSFHQRTLAHFISEGYWYAHLRKMKSLYKRKMKVLCEEIKNHFDNYIEIKGDSSGIYVVIEVKTQMSEKDLINKASNNGIIVYPCSQYFIKNAPKYPHIQLGLGNLSEHEIKEGVCKLAKIWLEKMKSK</sequence>
<keyword evidence="6" id="KW-0238">DNA-binding</keyword>
<dbReference type="SMART" id="SM00345">
    <property type="entry name" value="HTH_GNTR"/>
    <property type="match status" value="1"/>
</dbReference>
<dbReference type="Pfam" id="PF00392">
    <property type="entry name" value="GntR"/>
    <property type="match status" value="1"/>
</dbReference>